<dbReference type="GO" id="GO:0008360">
    <property type="term" value="P:regulation of cell shape"/>
    <property type="evidence" value="ECO:0007669"/>
    <property type="project" value="UniProtKB-KW"/>
</dbReference>
<dbReference type="InterPro" id="IPR023346">
    <property type="entry name" value="Lysozyme-like_dom_sf"/>
</dbReference>
<evidence type="ECO:0000256" key="26">
    <source>
        <dbReference type="ARBA" id="ARBA00060592"/>
    </source>
</evidence>
<feature type="domain" description="Glycosyl transferase family 51" evidence="29">
    <location>
        <begin position="77"/>
        <end position="255"/>
    </location>
</feature>
<evidence type="ECO:0000256" key="24">
    <source>
        <dbReference type="ARBA" id="ARBA00044770"/>
    </source>
</evidence>
<dbReference type="AlphaFoldDB" id="Q67QD7"/>
<feature type="compositionally biased region" description="Low complexity" evidence="27">
    <location>
        <begin position="911"/>
        <end position="920"/>
    </location>
</feature>
<evidence type="ECO:0000256" key="25">
    <source>
        <dbReference type="ARBA" id="ARBA00049902"/>
    </source>
</evidence>
<keyword evidence="13" id="KW-0812">Transmembrane</keyword>
<dbReference type="SUPFAM" id="SSF56601">
    <property type="entry name" value="beta-lactamase/transpeptidase-like"/>
    <property type="match status" value="1"/>
</dbReference>
<dbReference type="InterPro" id="IPR012338">
    <property type="entry name" value="Beta-lactam/transpept-like"/>
</dbReference>
<dbReference type="PANTHER" id="PTHR32282:SF11">
    <property type="entry name" value="PENICILLIN-BINDING PROTEIN 1B"/>
    <property type="match status" value="1"/>
</dbReference>
<dbReference type="RefSeq" id="WP_011195253.1">
    <property type="nucleotide sequence ID" value="NC_006177.1"/>
</dbReference>
<dbReference type="SUPFAM" id="SSF53955">
    <property type="entry name" value="Lysozyme-like"/>
    <property type="match status" value="1"/>
</dbReference>
<dbReference type="KEGG" id="sth:STH1121"/>
<evidence type="ECO:0000256" key="6">
    <source>
        <dbReference type="ARBA" id="ARBA00012448"/>
    </source>
</evidence>
<keyword evidence="22" id="KW-0961">Cell wall biogenesis/degradation</keyword>
<dbReference type="GO" id="GO:0008955">
    <property type="term" value="F:peptidoglycan glycosyltransferase activity"/>
    <property type="evidence" value="ECO:0007669"/>
    <property type="project" value="UniProtKB-EC"/>
</dbReference>
<feature type="compositionally biased region" description="Gly residues" evidence="27">
    <location>
        <begin position="939"/>
        <end position="953"/>
    </location>
</feature>
<dbReference type="EC" id="3.4.16.4" evidence="6"/>
<dbReference type="Proteomes" id="UP000000417">
    <property type="component" value="Chromosome"/>
</dbReference>
<evidence type="ECO:0000256" key="1">
    <source>
        <dbReference type="ARBA" id="ARBA00002624"/>
    </source>
</evidence>
<dbReference type="Pfam" id="PF00912">
    <property type="entry name" value="Transgly"/>
    <property type="match status" value="1"/>
</dbReference>
<evidence type="ECO:0000256" key="5">
    <source>
        <dbReference type="ARBA" id="ARBA00007739"/>
    </source>
</evidence>
<comment type="catalytic activity">
    <reaction evidence="23">
        <text>Preferential cleavage: (Ac)2-L-Lys-D-Ala-|-D-Ala. Also transpeptidation of peptidyl-alanyl moieties that are N-acyl substituents of D-alanine.</text>
        <dbReference type="EC" id="3.4.16.4"/>
    </reaction>
</comment>
<proteinExistence type="inferred from homology"/>
<evidence type="ECO:0000256" key="13">
    <source>
        <dbReference type="ARBA" id="ARBA00022692"/>
    </source>
</evidence>
<dbReference type="EMBL" id="AP006840">
    <property type="protein sequence ID" value="BAD40106.1"/>
    <property type="molecule type" value="Genomic_DNA"/>
</dbReference>
<dbReference type="FunFam" id="1.10.3810.10:FF:000001">
    <property type="entry name" value="Penicillin-binding protein 1A"/>
    <property type="match status" value="1"/>
</dbReference>
<dbReference type="InterPro" id="IPR001460">
    <property type="entry name" value="PCN-bd_Tpept"/>
</dbReference>
<dbReference type="STRING" id="292459.STH1121"/>
<evidence type="ECO:0000256" key="27">
    <source>
        <dbReference type="SAM" id="MobiDB-lite"/>
    </source>
</evidence>
<comment type="catalytic activity">
    <reaction evidence="25">
        <text>[GlcNAc-(1-&gt;4)-Mur2Ac(oyl-L-Ala-gamma-D-Glu-L-Lys-D-Ala-D-Ala)](n)-di-trans,octa-cis-undecaprenyl diphosphate + beta-D-GlcNAc-(1-&gt;4)-Mur2Ac(oyl-L-Ala-gamma-D-Glu-L-Lys-D-Ala-D-Ala)-di-trans,octa-cis-undecaprenyl diphosphate = [GlcNAc-(1-&gt;4)-Mur2Ac(oyl-L-Ala-gamma-D-Glu-L-Lys-D-Ala-D-Ala)](n+1)-di-trans,octa-cis-undecaprenyl diphosphate + di-trans,octa-cis-undecaprenyl diphosphate + H(+)</text>
        <dbReference type="Rhea" id="RHEA:23708"/>
        <dbReference type="Rhea" id="RHEA-COMP:9602"/>
        <dbReference type="Rhea" id="RHEA-COMP:9603"/>
        <dbReference type="ChEBI" id="CHEBI:15378"/>
        <dbReference type="ChEBI" id="CHEBI:58405"/>
        <dbReference type="ChEBI" id="CHEBI:60033"/>
        <dbReference type="ChEBI" id="CHEBI:78435"/>
        <dbReference type="EC" id="2.4.99.28"/>
    </reaction>
</comment>
<dbReference type="PANTHER" id="PTHR32282">
    <property type="entry name" value="BINDING PROTEIN TRANSPEPTIDASE, PUTATIVE-RELATED"/>
    <property type="match status" value="1"/>
</dbReference>
<keyword evidence="21" id="KW-0511">Multifunctional enzyme</keyword>
<evidence type="ECO:0000259" key="29">
    <source>
        <dbReference type="Pfam" id="PF00912"/>
    </source>
</evidence>
<evidence type="ECO:0000313" key="31">
    <source>
        <dbReference type="Proteomes" id="UP000000417"/>
    </source>
</evidence>
<feature type="region of interest" description="Disordered" evidence="27">
    <location>
        <begin position="790"/>
        <end position="953"/>
    </location>
</feature>
<comment type="pathway">
    <text evidence="26">Glycan biosynthesis.</text>
</comment>
<evidence type="ECO:0000256" key="8">
    <source>
        <dbReference type="ARBA" id="ARBA00022475"/>
    </source>
</evidence>
<dbReference type="Gene3D" id="3.40.710.10">
    <property type="entry name" value="DD-peptidase/beta-lactamase superfamily"/>
    <property type="match status" value="1"/>
</dbReference>
<evidence type="ECO:0000256" key="11">
    <source>
        <dbReference type="ARBA" id="ARBA00022676"/>
    </source>
</evidence>
<gene>
    <name evidence="30" type="ordered locus">STH1121</name>
</gene>
<keyword evidence="19" id="KW-0472">Membrane</keyword>
<keyword evidence="31" id="KW-1185">Reference proteome</keyword>
<evidence type="ECO:0000256" key="10">
    <source>
        <dbReference type="ARBA" id="ARBA00022670"/>
    </source>
</evidence>
<evidence type="ECO:0000256" key="22">
    <source>
        <dbReference type="ARBA" id="ARBA00023316"/>
    </source>
</evidence>
<keyword evidence="17" id="KW-0573">Peptidoglycan synthesis</keyword>
<keyword evidence="20" id="KW-0046">Antibiotic resistance</keyword>
<sequence>MPNTQRPNGSPPKRPPGKKRSRRRRWLLFAFLLFVSVMIGGAGLAGAYVYNAYQDLPTFHEFDPDLTSVIYDRYGNKVYELAMDEHRTLVDLEDIPVDVRNAVIAVEDRRFYQHFGIDPIRLAGAVWSDVKYILGVPGSQLEGGSTITMQLARNAFLTLDQTIKRKVQEMLIAVQLERRYTKPEILEQYLNTVAWGGQAYGIEAAAQMYFSKHASELTLSEGALLAGILKGPSEYSPFTNWEGALERREIVLDLMVEQGYLDAAEAERLKKEPPELKPAEVTPATVTFTGDWYVDYVIQILTDPEEAAKYNLITFSPDDLYQKGLRIYTALDPEKQRIVQEKLWEIMPAATVEYSGSEDTEVPEAAVVVMDHTTGEVLALVGGMEHKHMLGFNRATQARRDPGSTIKPIVAYLPAIDLLGWGPATIIDDSPPRLNEDGTNVWPENYEYNYQGLKTMRWVVEQSRNAAAVRTLEAVTPSKGIEYGKKLGLPLVSREEDPVYNDENLALTLGGLSRGVTPLEMTAAYGVLGSLGQKTDPVVITRIENKYGEVIWEARPKVEQVVDRASAWLMVDVMKGVIQRGTPAAETKGWHGWPAAGKTGTTEDWHDAWFIGFTSDLVVGVWTGYDNDDGVRRRLPHGGQGWKNWTGAGPPTRIWTAIMDEFYDESPADWERPRGVVQAQYCEVTGNQPSDWCPQDQIKTDWFLVGHEPRPETWFQQVQVVQVPFLTTSDGREVKKYVLWQEGCEGTPETLTLIKRPTTWVKHPTNPNNIWRYWPADWWKEVPTEYCTPVAGGGSGGAGSPGGNTGTPAESDSPRGGQNSDTGNAGGWMNWWTGSGTVPGGGINAGGNISPGNGTNSGGSISPGNGTNSGGNFSPGNGTNPGGSISPGNPTNSGGGISPGTGTNAGSSIFPGNPTSSGGSISPGGGSNSDTSLFPGSGANSGNGRAGSGGSNR</sequence>
<dbReference type="GO" id="GO:0006508">
    <property type="term" value="P:proteolysis"/>
    <property type="evidence" value="ECO:0007669"/>
    <property type="project" value="UniProtKB-KW"/>
</dbReference>
<name>Q67QD7_SYMTH</name>
<evidence type="ECO:0000256" key="21">
    <source>
        <dbReference type="ARBA" id="ARBA00023268"/>
    </source>
</evidence>
<dbReference type="GO" id="GO:0030288">
    <property type="term" value="C:outer membrane-bounded periplasmic space"/>
    <property type="evidence" value="ECO:0007669"/>
    <property type="project" value="TreeGrafter"/>
</dbReference>
<comment type="pathway">
    <text evidence="3">Cell wall biogenesis; peptidoglycan biosynthesis.</text>
</comment>
<protein>
    <recommendedName>
        <fullName evidence="7">Penicillin-binding protein 1A</fullName>
        <ecNumber evidence="24">2.4.99.28</ecNumber>
        <ecNumber evidence="6">3.4.16.4</ecNumber>
    </recommendedName>
</protein>
<dbReference type="GO" id="GO:0008658">
    <property type="term" value="F:penicillin binding"/>
    <property type="evidence" value="ECO:0007669"/>
    <property type="project" value="InterPro"/>
</dbReference>
<dbReference type="OrthoDB" id="9766909at2"/>
<feature type="compositionally biased region" description="Polar residues" evidence="27">
    <location>
        <begin position="850"/>
        <end position="892"/>
    </location>
</feature>
<dbReference type="HOGENOM" id="CLU_006354_2_4_9"/>
<evidence type="ECO:0000256" key="20">
    <source>
        <dbReference type="ARBA" id="ARBA00023251"/>
    </source>
</evidence>
<feature type="compositionally biased region" description="Gly residues" evidence="27">
    <location>
        <begin position="791"/>
        <end position="805"/>
    </location>
</feature>
<evidence type="ECO:0000259" key="28">
    <source>
        <dbReference type="Pfam" id="PF00905"/>
    </source>
</evidence>
<evidence type="ECO:0000256" key="16">
    <source>
        <dbReference type="ARBA" id="ARBA00022968"/>
    </source>
</evidence>
<comment type="similarity">
    <text evidence="5">In the N-terminal section; belongs to the glycosyltransferase 51 family.</text>
</comment>
<dbReference type="GO" id="GO:0046677">
    <property type="term" value="P:response to antibiotic"/>
    <property type="evidence" value="ECO:0007669"/>
    <property type="project" value="UniProtKB-KW"/>
</dbReference>
<organism evidence="30 31">
    <name type="scientific">Symbiobacterium thermophilum (strain DSM 24528 / JCM 14929 / IAM 14863 / T)</name>
    <dbReference type="NCBI Taxonomy" id="292459"/>
    <lineage>
        <taxon>Bacteria</taxon>
        <taxon>Bacillati</taxon>
        <taxon>Bacillota</taxon>
        <taxon>Clostridia</taxon>
        <taxon>Eubacteriales</taxon>
        <taxon>Symbiobacteriaceae</taxon>
        <taxon>Symbiobacterium</taxon>
    </lineage>
</organism>
<dbReference type="eggNOG" id="COG0744">
    <property type="taxonomic scope" value="Bacteria"/>
</dbReference>
<dbReference type="InterPro" id="IPR036950">
    <property type="entry name" value="PBP_transglycosylase"/>
</dbReference>
<evidence type="ECO:0000256" key="4">
    <source>
        <dbReference type="ARBA" id="ARBA00007090"/>
    </source>
</evidence>
<keyword evidence="15" id="KW-0133">Cell shape</keyword>
<evidence type="ECO:0000256" key="17">
    <source>
        <dbReference type="ARBA" id="ARBA00022984"/>
    </source>
</evidence>
<dbReference type="EC" id="2.4.99.28" evidence="24"/>
<dbReference type="NCBIfam" id="TIGR02074">
    <property type="entry name" value="PBP_1a_fam"/>
    <property type="match status" value="1"/>
</dbReference>
<dbReference type="Pfam" id="PF00905">
    <property type="entry name" value="Transpeptidase"/>
    <property type="match status" value="1"/>
</dbReference>
<reference evidence="30 31" key="1">
    <citation type="journal article" date="2004" name="Nucleic Acids Res.">
        <title>Genome sequence of Symbiobacterium thermophilum, an uncultivable bacterium that depends on microbial commensalism.</title>
        <authorList>
            <person name="Ueda K."/>
            <person name="Yamashita A."/>
            <person name="Ishikawa J."/>
            <person name="Shimada M."/>
            <person name="Watsuji T."/>
            <person name="Morimura K."/>
            <person name="Ikeda H."/>
            <person name="Hattori M."/>
            <person name="Beppu T."/>
        </authorList>
    </citation>
    <scope>NUCLEOTIDE SEQUENCE [LARGE SCALE GENOMIC DNA]</scope>
    <source>
        <strain evidence="31">T / IAM 14863</strain>
    </source>
</reference>
<keyword evidence="14" id="KW-0378">Hydrolase</keyword>
<dbReference type="UniPathway" id="UPA00219"/>
<accession>Q67QD7</accession>
<evidence type="ECO:0000256" key="19">
    <source>
        <dbReference type="ARBA" id="ARBA00023136"/>
    </source>
</evidence>
<feature type="region of interest" description="Disordered" evidence="27">
    <location>
        <begin position="1"/>
        <end position="21"/>
    </location>
</feature>
<evidence type="ECO:0000256" key="15">
    <source>
        <dbReference type="ARBA" id="ARBA00022960"/>
    </source>
</evidence>
<evidence type="ECO:0000256" key="7">
    <source>
        <dbReference type="ARBA" id="ARBA00018638"/>
    </source>
</evidence>
<comment type="function">
    <text evidence="1">Cell wall formation. Synthesis of cross-linked peptidoglycan from the lipid intermediates. The enzyme has a penicillin-insensitive transglycosylase N-terminal domain (formation of linear glycan strands) and a penicillin-sensitive transpeptidase C-terminal domain (cross-linking of the peptide subunits).</text>
</comment>
<keyword evidence="16" id="KW-0735">Signal-anchor</keyword>
<keyword evidence="12" id="KW-0808">Transferase</keyword>
<evidence type="ECO:0000256" key="2">
    <source>
        <dbReference type="ARBA" id="ARBA00004401"/>
    </source>
</evidence>
<evidence type="ECO:0000256" key="23">
    <source>
        <dbReference type="ARBA" id="ARBA00034000"/>
    </source>
</evidence>
<keyword evidence="11" id="KW-0328">Glycosyltransferase</keyword>
<dbReference type="GO" id="GO:0071555">
    <property type="term" value="P:cell wall organization"/>
    <property type="evidence" value="ECO:0007669"/>
    <property type="project" value="UniProtKB-KW"/>
</dbReference>
<evidence type="ECO:0000256" key="3">
    <source>
        <dbReference type="ARBA" id="ARBA00004752"/>
    </source>
</evidence>
<keyword evidence="18" id="KW-1133">Transmembrane helix</keyword>
<comment type="similarity">
    <text evidence="4">In the C-terminal section; belongs to the transpeptidase family.</text>
</comment>
<dbReference type="GO" id="GO:0009002">
    <property type="term" value="F:serine-type D-Ala-D-Ala carboxypeptidase activity"/>
    <property type="evidence" value="ECO:0007669"/>
    <property type="project" value="UniProtKB-EC"/>
</dbReference>
<evidence type="ECO:0000256" key="12">
    <source>
        <dbReference type="ARBA" id="ARBA00022679"/>
    </source>
</evidence>
<dbReference type="InterPro" id="IPR050396">
    <property type="entry name" value="Glycosyltr_51/Transpeptidase"/>
</dbReference>
<keyword evidence="9" id="KW-0121">Carboxypeptidase</keyword>
<keyword evidence="8" id="KW-1003">Cell membrane</keyword>
<comment type="subcellular location">
    <subcellularLocation>
        <location evidence="2">Cell membrane</location>
        <topology evidence="2">Single-pass type II membrane protein</topology>
    </subcellularLocation>
</comment>
<evidence type="ECO:0000313" key="30">
    <source>
        <dbReference type="EMBL" id="BAD40106.1"/>
    </source>
</evidence>
<evidence type="ECO:0000256" key="18">
    <source>
        <dbReference type="ARBA" id="ARBA00022989"/>
    </source>
</evidence>
<evidence type="ECO:0000256" key="9">
    <source>
        <dbReference type="ARBA" id="ARBA00022645"/>
    </source>
</evidence>
<dbReference type="GO" id="GO:0009252">
    <property type="term" value="P:peptidoglycan biosynthetic process"/>
    <property type="evidence" value="ECO:0007669"/>
    <property type="project" value="UniProtKB-UniPathway"/>
</dbReference>
<feature type="domain" description="Penicillin-binding protein transpeptidase" evidence="28">
    <location>
        <begin position="366"/>
        <end position="615"/>
    </location>
</feature>
<dbReference type="GO" id="GO:0005886">
    <property type="term" value="C:plasma membrane"/>
    <property type="evidence" value="ECO:0007669"/>
    <property type="project" value="UniProtKB-SubCell"/>
</dbReference>
<keyword evidence="10" id="KW-0645">Protease</keyword>
<dbReference type="Gene3D" id="1.10.3810.10">
    <property type="entry name" value="Biosynthetic peptidoglycan transglycosylase-like"/>
    <property type="match status" value="1"/>
</dbReference>
<dbReference type="InterPro" id="IPR001264">
    <property type="entry name" value="Glyco_trans_51"/>
</dbReference>
<evidence type="ECO:0000256" key="14">
    <source>
        <dbReference type="ARBA" id="ARBA00022801"/>
    </source>
</evidence>